<name>A0A8S5UCW6_9CAUD</name>
<accession>A0A8S5UCW6</accession>
<sequence length="143" mass="16345">MERNTGDDVASAFLFNAAIIKMIFGISEREVMKADIVEQLAAAKAIHFVMYDIITPKFLELNPNRPDQVEQEKSAFDEYDEANGYNETDVNDESIWKICRDNVDRVIKMCIKGFNDSLSNVMKSDIMSLLDHVAFEIKTINEK</sequence>
<dbReference type="EMBL" id="BK016064">
    <property type="protein sequence ID" value="DAF92317.1"/>
    <property type="molecule type" value="Genomic_DNA"/>
</dbReference>
<proteinExistence type="predicted"/>
<protein>
    <submittedName>
        <fullName evidence="1">Uncharacterized protein</fullName>
    </submittedName>
</protein>
<organism evidence="1">
    <name type="scientific">Myoviridae sp. ctBvM24</name>
    <dbReference type="NCBI Taxonomy" id="2825050"/>
    <lineage>
        <taxon>Viruses</taxon>
        <taxon>Duplodnaviria</taxon>
        <taxon>Heunggongvirae</taxon>
        <taxon>Uroviricota</taxon>
        <taxon>Caudoviricetes</taxon>
    </lineage>
</organism>
<reference evidence="1" key="1">
    <citation type="journal article" date="2021" name="Proc. Natl. Acad. Sci. U.S.A.">
        <title>A Catalog of Tens of Thousands of Viruses from Human Metagenomes Reveals Hidden Associations with Chronic Diseases.</title>
        <authorList>
            <person name="Tisza M.J."/>
            <person name="Buck C.B."/>
        </authorList>
    </citation>
    <scope>NUCLEOTIDE SEQUENCE</scope>
    <source>
        <strain evidence="1">CtBvM24</strain>
    </source>
</reference>
<evidence type="ECO:0000313" key="1">
    <source>
        <dbReference type="EMBL" id="DAF92317.1"/>
    </source>
</evidence>